<accession>A0ABX2LIK7</accession>
<dbReference type="EMBL" id="JABVEG010000001">
    <property type="protein sequence ID" value="NUI81612.1"/>
    <property type="molecule type" value="Genomic_DNA"/>
</dbReference>
<keyword evidence="3 5" id="KW-1133">Transmembrane helix</keyword>
<feature type="transmembrane region" description="Helical" evidence="5">
    <location>
        <begin position="121"/>
        <end position="142"/>
    </location>
</feature>
<feature type="domain" description="O-antigen ligase-related" evidence="6">
    <location>
        <begin position="190"/>
        <end position="323"/>
    </location>
</feature>
<feature type="transmembrane region" description="Helical" evidence="5">
    <location>
        <begin position="61"/>
        <end position="79"/>
    </location>
</feature>
<feature type="transmembrane region" description="Helical" evidence="5">
    <location>
        <begin position="343"/>
        <end position="366"/>
    </location>
</feature>
<dbReference type="InterPro" id="IPR051533">
    <property type="entry name" value="WaaL-like"/>
</dbReference>
<comment type="subcellular location">
    <subcellularLocation>
        <location evidence="1">Membrane</location>
        <topology evidence="1">Multi-pass membrane protein</topology>
    </subcellularLocation>
</comment>
<dbReference type="GeneID" id="74185444"/>
<evidence type="ECO:0000259" key="6">
    <source>
        <dbReference type="Pfam" id="PF04932"/>
    </source>
</evidence>
<evidence type="ECO:0000313" key="7">
    <source>
        <dbReference type="EMBL" id="NUI81612.1"/>
    </source>
</evidence>
<evidence type="ECO:0000256" key="4">
    <source>
        <dbReference type="ARBA" id="ARBA00023136"/>
    </source>
</evidence>
<dbReference type="InterPro" id="IPR007016">
    <property type="entry name" value="O-antigen_ligase-rel_domated"/>
</dbReference>
<feature type="transmembrane region" description="Helical" evidence="5">
    <location>
        <begin position="154"/>
        <end position="175"/>
    </location>
</feature>
<dbReference type="PANTHER" id="PTHR37422:SF17">
    <property type="entry name" value="O-ANTIGEN LIGASE"/>
    <property type="match status" value="1"/>
</dbReference>
<dbReference type="Pfam" id="PF04932">
    <property type="entry name" value="Wzy_C"/>
    <property type="match status" value="1"/>
</dbReference>
<comment type="caution">
    <text evidence="7">The sequence shown here is derived from an EMBL/GenBank/DDBJ whole genome shotgun (WGS) entry which is preliminary data.</text>
</comment>
<dbReference type="GO" id="GO:0016874">
    <property type="term" value="F:ligase activity"/>
    <property type="evidence" value="ECO:0007669"/>
    <property type="project" value="UniProtKB-KW"/>
</dbReference>
<organism evidence="7 8">
    <name type="scientific">Staphylococcus borealis</name>
    <dbReference type="NCBI Taxonomy" id="2742203"/>
    <lineage>
        <taxon>Bacteria</taxon>
        <taxon>Bacillati</taxon>
        <taxon>Bacillota</taxon>
        <taxon>Bacilli</taxon>
        <taxon>Bacillales</taxon>
        <taxon>Staphylococcaceae</taxon>
        <taxon>Staphylococcus</taxon>
    </lineage>
</organism>
<keyword evidence="7" id="KW-0436">Ligase</keyword>
<dbReference type="PANTHER" id="PTHR37422">
    <property type="entry name" value="TEICHURONIC ACID BIOSYNTHESIS PROTEIN TUAE"/>
    <property type="match status" value="1"/>
</dbReference>
<feature type="transmembrane region" description="Helical" evidence="5">
    <location>
        <begin position="33"/>
        <end position="54"/>
    </location>
</feature>
<sequence length="392" mass="44791">MKFFMLCSIISMNLFIVVSTLFSQVFHLNIIMFYYPVMVLVMVGTILSCIFDILSSKKLPIGIIVLIIISILILIAFFVSPHNTERLSKNTIRFFVLWCVPASIAGIYIKNFSKKQVENFFKLVFIIFSITFLFVVLIPYILGKLPTPVVYGLMNYQNASYLAGLTVGLGCYLILKGNIKYRGFYVIMTLITFPSVFIPGGRGGAILLILYSLFTIILITFKRRVSIYLKIAIYAIAFIASITLLTFVSNGENRTFSYIKDGSFDINGTSGRGPIYEMALHYISEKPLIGYGPFNYYHLINNIPHNIVLEMLLSYGFLGLITLVFLLILVFTNFCRNYDKNSIDLLVVFITIYPITMLMFSTNYLVVGELWFSLFYFLTKGRKQHVKKVIYN</sequence>
<dbReference type="RefSeq" id="WP_053028968.1">
    <property type="nucleotide sequence ID" value="NZ_CUEE01000001.1"/>
</dbReference>
<name>A0ABX2LIK7_9STAP</name>
<keyword evidence="2 5" id="KW-0812">Transmembrane</keyword>
<evidence type="ECO:0000256" key="2">
    <source>
        <dbReference type="ARBA" id="ARBA00022692"/>
    </source>
</evidence>
<protein>
    <submittedName>
        <fullName evidence="7">O-antigen ligase family protein</fullName>
    </submittedName>
</protein>
<feature type="transmembrane region" description="Helical" evidence="5">
    <location>
        <begin position="312"/>
        <end position="331"/>
    </location>
</feature>
<evidence type="ECO:0000313" key="8">
    <source>
        <dbReference type="Proteomes" id="UP000610527"/>
    </source>
</evidence>
<keyword evidence="4 5" id="KW-0472">Membrane</keyword>
<feature type="transmembrane region" description="Helical" evidence="5">
    <location>
        <begin position="182"/>
        <end position="198"/>
    </location>
</feature>
<proteinExistence type="predicted"/>
<feature type="transmembrane region" description="Helical" evidence="5">
    <location>
        <begin position="204"/>
        <end position="221"/>
    </location>
</feature>
<reference evidence="7 8" key="1">
    <citation type="submission" date="2020-06" db="EMBL/GenBank/DDBJ databases">
        <title>Staphylococcus borealis sp. nov. -A novel member of the Staphylococcaceae family isolated from skin and blood in humans.</title>
        <authorList>
            <person name="Pain M."/>
            <person name="Wolden R."/>
            <person name="Jaen-Luchoro D."/>
            <person name="Salva-Serra F."/>
            <person name="Iglesias B.P."/>
            <person name="Karlsson R."/>
            <person name="Klingenberg C."/>
            <person name="Cavanagh J.P."/>
        </authorList>
    </citation>
    <scope>NUCLEOTIDE SEQUENCE [LARGE SCALE GENOMIC DNA]</scope>
    <source>
        <strain evidence="7 8">58-22</strain>
    </source>
</reference>
<keyword evidence="8" id="KW-1185">Reference proteome</keyword>
<evidence type="ECO:0000256" key="5">
    <source>
        <dbReference type="SAM" id="Phobius"/>
    </source>
</evidence>
<feature type="transmembrane region" description="Helical" evidence="5">
    <location>
        <begin position="91"/>
        <end position="109"/>
    </location>
</feature>
<gene>
    <name evidence="7" type="ORF">HUN84_02395</name>
</gene>
<dbReference type="Proteomes" id="UP000610527">
    <property type="component" value="Unassembled WGS sequence"/>
</dbReference>
<feature type="transmembrane region" description="Helical" evidence="5">
    <location>
        <begin position="228"/>
        <end position="248"/>
    </location>
</feature>
<evidence type="ECO:0000256" key="3">
    <source>
        <dbReference type="ARBA" id="ARBA00022989"/>
    </source>
</evidence>
<evidence type="ECO:0000256" key="1">
    <source>
        <dbReference type="ARBA" id="ARBA00004141"/>
    </source>
</evidence>